<protein>
    <submittedName>
        <fullName evidence="4">RGS domain-containing protein</fullName>
    </submittedName>
</protein>
<feature type="compositionally biased region" description="Polar residues" evidence="1">
    <location>
        <begin position="44"/>
        <end position="59"/>
    </location>
</feature>
<dbReference type="GO" id="GO:0005634">
    <property type="term" value="C:nucleus"/>
    <property type="evidence" value="ECO:0007669"/>
    <property type="project" value="TreeGrafter"/>
</dbReference>
<dbReference type="InterPro" id="IPR042651">
    <property type="entry name" value="Rgs22"/>
</dbReference>
<dbReference type="AlphaFoldDB" id="A0A183SR52"/>
<gene>
    <name evidence="2" type="ORF">SSLN_LOCUS6700</name>
</gene>
<name>A0A183SR52_SCHSO</name>
<dbReference type="SUPFAM" id="SSF48097">
    <property type="entry name" value="Regulator of G-protein signaling, RGS"/>
    <property type="match status" value="1"/>
</dbReference>
<reference evidence="2 3" key="2">
    <citation type="submission" date="2018-11" db="EMBL/GenBank/DDBJ databases">
        <authorList>
            <consortium name="Pathogen Informatics"/>
        </authorList>
    </citation>
    <scope>NUCLEOTIDE SEQUENCE [LARGE SCALE GENOMIC DNA]</scope>
    <source>
        <strain evidence="2 3">NST_G2</strain>
    </source>
</reference>
<evidence type="ECO:0000256" key="1">
    <source>
        <dbReference type="SAM" id="MobiDB-lite"/>
    </source>
</evidence>
<dbReference type="GO" id="GO:0009966">
    <property type="term" value="P:regulation of signal transduction"/>
    <property type="evidence" value="ECO:0007669"/>
    <property type="project" value="InterPro"/>
</dbReference>
<dbReference type="GO" id="GO:0001965">
    <property type="term" value="F:G-protein alpha-subunit binding"/>
    <property type="evidence" value="ECO:0007669"/>
    <property type="project" value="InterPro"/>
</dbReference>
<dbReference type="PANTHER" id="PTHR46583">
    <property type="entry name" value="REGULATOR OF G-PROTEIN SIGNALING 22"/>
    <property type="match status" value="1"/>
</dbReference>
<dbReference type="WBParaSite" id="SSLN_0000691201-mRNA-1">
    <property type="protein sequence ID" value="SSLN_0000691201-mRNA-1"/>
    <property type="gene ID" value="SSLN_0000691201"/>
</dbReference>
<evidence type="ECO:0000313" key="2">
    <source>
        <dbReference type="EMBL" id="VDL93085.1"/>
    </source>
</evidence>
<sequence>MEETNDGMRPRETPTTTSSANGGCYINATISAFLPNTQTSMITEPSSETALGNNKSWESYDSGGGVDEGKGNTDDDGTETRHSSRRWLSLSSCTNGDWHPDIEWQKVRNGTWTKNEIEENSGEELIDELPQLGERQKMCIQQIKEFLLADREGMQDFLRFLLPTKGINLVKFWMDCEAILTHIKDHLSDKYLAEHVQDVRTLERTYESFLPRSTHALVLNAVTCFSRAASTEKMIDAVEARETEAVVFLGCANLDRAQYAALRRLRSYWLPRWMLHWEQRLLPMQLSPNPAWLSTAVDLSAGNEEIVALSVQCDVSAGVDGNRRELARQRLYPPPRSTLSWDSEDSFRVPKPIVERNLDLLPFLCRLVLAWSLPSDVEPVVTLLSDGSIDWKRLQAHLPRERTWTLARIANQAQINSFYFIEKLLNLFTSTYCAHAGKNDIAALSWVLLNQFIKPAAKFGLGRASRRHLDPDEPPDSPDVFDLFVEAGRIVARVRVTSRGMQVLPVFNRVAPTVAVTKINRQLPRTCRIVHGKLDDYEFCRKKIFWNLLGLDGWVGRWGSLYCLLLICQRPSKLQQRHAKWDHKQKSEQSPENADEWSLELTSVISEEAPVDVPQLHEVLTNNQLLLLFQMDLTDTAGSLRTSRSPEDNQQLLDFLVLLLKITDFLALPNPESRPELTRMRSARASEIRSTFLSSIAQKLADLPHNLRQLLEKDKEHPKTSVLQSLQQHLIDQLNQPFVDWIKVRSAEAGMSPRSFTRLRGNQLFEPSRVTTAGMSKVSVASLRNGASAGRPFAENDLIFYIESLRFKAFLFKCCPPSYSHFRICDLPTPRLDLTASVVAAAMGELQFTPVPS</sequence>
<dbReference type="OrthoDB" id="6257536at2759"/>
<reference evidence="4" key="1">
    <citation type="submission" date="2016-06" db="UniProtKB">
        <authorList>
            <consortium name="WormBaseParasite"/>
        </authorList>
    </citation>
    <scope>IDENTIFICATION</scope>
</reference>
<dbReference type="PANTHER" id="PTHR46583:SF1">
    <property type="entry name" value="REGULATOR OF G-PROTEIN SIGNALING 22"/>
    <property type="match status" value="1"/>
</dbReference>
<dbReference type="EMBL" id="UYSU01033813">
    <property type="protein sequence ID" value="VDL93085.1"/>
    <property type="molecule type" value="Genomic_DNA"/>
</dbReference>
<organism evidence="4">
    <name type="scientific">Schistocephalus solidus</name>
    <name type="common">Tapeworm</name>
    <dbReference type="NCBI Taxonomy" id="70667"/>
    <lineage>
        <taxon>Eukaryota</taxon>
        <taxon>Metazoa</taxon>
        <taxon>Spiralia</taxon>
        <taxon>Lophotrochozoa</taxon>
        <taxon>Platyhelminthes</taxon>
        <taxon>Cestoda</taxon>
        <taxon>Eucestoda</taxon>
        <taxon>Diphyllobothriidea</taxon>
        <taxon>Diphyllobothriidae</taxon>
        <taxon>Schistocephalus</taxon>
    </lineage>
</organism>
<dbReference type="GO" id="GO:0005737">
    <property type="term" value="C:cytoplasm"/>
    <property type="evidence" value="ECO:0007669"/>
    <property type="project" value="TreeGrafter"/>
</dbReference>
<feature type="compositionally biased region" description="Basic and acidic residues" evidence="1">
    <location>
        <begin position="67"/>
        <end position="82"/>
    </location>
</feature>
<dbReference type="STRING" id="70667.A0A183SR52"/>
<evidence type="ECO:0000313" key="3">
    <source>
        <dbReference type="Proteomes" id="UP000275846"/>
    </source>
</evidence>
<accession>A0A183SR52</accession>
<feature type="region of interest" description="Disordered" evidence="1">
    <location>
        <begin position="44"/>
        <end position="84"/>
    </location>
</feature>
<evidence type="ECO:0000313" key="4">
    <source>
        <dbReference type="WBParaSite" id="SSLN_0000691201-mRNA-1"/>
    </source>
</evidence>
<keyword evidence="3" id="KW-1185">Reference proteome</keyword>
<dbReference type="InterPro" id="IPR036305">
    <property type="entry name" value="RGS_sf"/>
</dbReference>
<dbReference type="Proteomes" id="UP000275846">
    <property type="component" value="Unassembled WGS sequence"/>
</dbReference>
<proteinExistence type="predicted"/>
<feature type="compositionally biased region" description="Basic and acidic residues" evidence="1">
    <location>
        <begin position="1"/>
        <end position="12"/>
    </location>
</feature>
<feature type="region of interest" description="Disordered" evidence="1">
    <location>
        <begin position="1"/>
        <end position="22"/>
    </location>
</feature>